<dbReference type="PANTHER" id="PTHR43245">
    <property type="entry name" value="BIFUNCTIONAL POLYMYXIN RESISTANCE PROTEIN ARNA"/>
    <property type="match status" value="1"/>
</dbReference>
<reference evidence="5 6" key="1">
    <citation type="journal article" date="2018" name="Plant J.">
        <title>Genome sequences of Chlorella sorokiniana UTEX 1602 and Micractinium conductrix SAG 241.80: implications to maltose excretion by a green alga.</title>
        <authorList>
            <person name="Arriola M.B."/>
            <person name="Velmurugan N."/>
            <person name="Zhang Y."/>
            <person name="Plunkett M.H."/>
            <person name="Hondzo H."/>
            <person name="Barney B.M."/>
        </authorList>
    </citation>
    <scope>NUCLEOTIDE SEQUENCE [LARGE SCALE GENOMIC DNA]</scope>
    <source>
        <strain evidence="6">UTEX 1602</strain>
    </source>
</reference>
<dbReference type="Gene3D" id="3.40.50.720">
    <property type="entry name" value="NAD(P)-binding Rossmann-like Domain"/>
    <property type="match status" value="1"/>
</dbReference>
<accession>A0A2P6TBW5</accession>
<keyword evidence="6" id="KW-1185">Reference proteome</keyword>
<comment type="caution">
    <text evidence="5">The sequence shown here is derived from an EMBL/GenBank/DDBJ whole genome shotgun (WGS) entry which is preliminary data.</text>
</comment>
<organism evidence="5 6">
    <name type="scientific">Chlorella sorokiniana</name>
    <name type="common">Freshwater green alga</name>
    <dbReference type="NCBI Taxonomy" id="3076"/>
    <lineage>
        <taxon>Eukaryota</taxon>
        <taxon>Viridiplantae</taxon>
        <taxon>Chlorophyta</taxon>
        <taxon>core chlorophytes</taxon>
        <taxon>Trebouxiophyceae</taxon>
        <taxon>Chlorellales</taxon>
        <taxon>Chlorellaceae</taxon>
        <taxon>Chlorella clade</taxon>
        <taxon>Chlorella</taxon>
    </lineage>
</organism>
<dbReference type="OrthoDB" id="2735536at2759"/>
<feature type="domain" description="3-beta hydroxysteroid dehydrogenase/isomerase" evidence="4">
    <location>
        <begin position="7"/>
        <end position="282"/>
    </location>
</feature>
<dbReference type="InterPro" id="IPR050177">
    <property type="entry name" value="Lipid_A_modif_metabolic_enz"/>
</dbReference>
<dbReference type="EMBL" id="LHPG02000026">
    <property type="protein sequence ID" value="PRW18366.1"/>
    <property type="molecule type" value="Genomic_DNA"/>
</dbReference>
<dbReference type="GO" id="GO:0016616">
    <property type="term" value="F:oxidoreductase activity, acting on the CH-OH group of donors, NAD or NADP as acceptor"/>
    <property type="evidence" value="ECO:0007669"/>
    <property type="project" value="InterPro"/>
</dbReference>
<evidence type="ECO:0000256" key="2">
    <source>
        <dbReference type="ARBA" id="ARBA00023002"/>
    </source>
</evidence>
<dbReference type="InterPro" id="IPR002225">
    <property type="entry name" value="3Beta_OHSteriod_DH/Estase"/>
</dbReference>
<feature type="transmembrane region" description="Helical" evidence="3">
    <location>
        <begin position="287"/>
        <end position="307"/>
    </location>
</feature>
<evidence type="ECO:0000259" key="4">
    <source>
        <dbReference type="Pfam" id="PF01073"/>
    </source>
</evidence>
<evidence type="ECO:0000256" key="1">
    <source>
        <dbReference type="ARBA" id="ARBA00009219"/>
    </source>
</evidence>
<keyword evidence="2 3" id="KW-0560">Oxidoreductase</keyword>
<dbReference type="AlphaFoldDB" id="A0A2P6TBW5"/>
<gene>
    <name evidence="5" type="ORF">C2E21_9256</name>
</gene>
<sequence length="395" mass="42463">MARPKAVVTGGAGYVGERLGRALAGAGFDVLLLDLAPPPALADAPLPSLSFAAADVRDEAALTSHFKGASLVFHLASYGMSGGAQLQRQMVQAVNVGGTCAVLTAAVMAGVGRLVYLSTYNVVYGGQEITGGDESLPYFPYPEGHYDAYSSTKGLAERAVLGANGTPLPGGGTLRTCALRPAGIWGPGEQRHLPRIVRYLEMGLFCFVIGRPEEAIVDWLHVDNLVQGCLLAAVGLTAEKGHIAAGQAYFLHDDHPGVSSQVNQFAFLRPLVEGLGYRHPTAIIPTWAAFYAAWLLEWLHWLLWPLLDISRWFILTRTEVLKSGRTHHMSCAKARRQLGYRPRRHSFQPVVAWFVERGHGRKAGSGRGGLRLAAVLLALLAMILGARLVRSNSSV</sequence>
<proteinExistence type="inferred from homology"/>
<keyword evidence="3" id="KW-0812">Transmembrane</keyword>
<dbReference type="Proteomes" id="UP000239899">
    <property type="component" value="Unassembled WGS sequence"/>
</dbReference>
<keyword evidence="3" id="KW-0472">Membrane</keyword>
<comment type="similarity">
    <text evidence="1 3">Belongs to the 3-beta-HSD family.</text>
</comment>
<protein>
    <submittedName>
        <fullName evidence="5">Short-chain dehydrogenase reductase family 42E member 1 isoform A</fullName>
    </submittedName>
</protein>
<feature type="transmembrane region" description="Helical" evidence="3">
    <location>
        <begin position="369"/>
        <end position="389"/>
    </location>
</feature>
<dbReference type="STRING" id="3076.A0A2P6TBW5"/>
<dbReference type="Pfam" id="PF01073">
    <property type="entry name" value="3Beta_HSD"/>
    <property type="match status" value="1"/>
</dbReference>
<evidence type="ECO:0000256" key="3">
    <source>
        <dbReference type="RuleBase" id="RU004475"/>
    </source>
</evidence>
<name>A0A2P6TBW5_CHLSO</name>
<keyword evidence="3" id="KW-1133">Transmembrane helix</keyword>
<evidence type="ECO:0000313" key="6">
    <source>
        <dbReference type="Proteomes" id="UP000239899"/>
    </source>
</evidence>
<dbReference type="SUPFAM" id="SSF51735">
    <property type="entry name" value="NAD(P)-binding Rossmann-fold domains"/>
    <property type="match status" value="1"/>
</dbReference>
<dbReference type="GO" id="GO:0006694">
    <property type="term" value="P:steroid biosynthetic process"/>
    <property type="evidence" value="ECO:0007669"/>
    <property type="project" value="InterPro"/>
</dbReference>
<dbReference type="PANTHER" id="PTHR43245:SF51">
    <property type="entry name" value="SHORT CHAIN DEHYDROGENASE_REDUCTASE FAMILY 42E, MEMBER 2"/>
    <property type="match status" value="1"/>
</dbReference>
<evidence type="ECO:0000313" key="5">
    <source>
        <dbReference type="EMBL" id="PRW18366.1"/>
    </source>
</evidence>
<dbReference type="InterPro" id="IPR036291">
    <property type="entry name" value="NAD(P)-bd_dom_sf"/>
</dbReference>